<accession>U9UBA9</accession>
<reference evidence="1" key="1">
    <citation type="submission" date="2013-07" db="EMBL/GenBank/DDBJ databases">
        <title>The genome of an arbuscular mycorrhizal fungus provides insights into the evolution of the oldest plant symbiosis.</title>
        <authorList>
            <consortium name="DOE Joint Genome Institute"/>
            <person name="Tisserant E."/>
            <person name="Malbreil M."/>
            <person name="Kuo A."/>
            <person name="Kohler A."/>
            <person name="Symeonidi A."/>
            <person name="Balestrini R."/>
            <person name="Charron P."/>
            <person name="Duensing N."/>
            <person name="Frei-dit-Frey N."/>
            <person name="Gianinazzi-Pearson V."/>
            <person name="Gilbert B."/>
            <person name="Handa Y."/>
            <person name="Hijri M."/>
            <person name="Kaul R."/>
            <person name="Kawaguchi M."/>
            <person name="Krajinski F."/>
            <person name="Lammers P."/>
            <person name="Lapierre D."/>
            <person name="Masclaux F.G."/>
            <person name="Murat C."/>
            <person name="Morin E."/>
            <person name="Ndikumana S."/>
            <person name="Pagni M."/>
            <person name="Petitpierre D."/>
            <person name="Requena N."/>
            <person name="Rosikiewicz P."/>
            <person name="Riley R."/>
            <person name="Saito K."/>
            <person name="San Clemente H."/>
            <person name="Shapiro H."/>
            <person name="van Tuinen D."/>
            <person name="Becard G."/>
            <person name="Bonfante P."/>
            <person name="Paszkowski U."/>
            <person name="Shachar-Hill Y."/>
            <person name="Young J.P."/>
            <person name="Sanders I.R."/>
            <person name="Henrissat B."/>
            <person name="Rensing S.A."/>
            <person name="Grigoriev I.V."/>
            <person name="Corradi N."/>
            <person name="Roux C."/>
            <person name="Martin F."/>
        </authorList>
    </citation>
    <scope>NUCLEOTIDE SEQUENCE</scope>
    <source>
        <strain evidence="1">DAOM 197198</strain>
    </source>
</reference>
<evidence type="ECO:0000313" key="1">
    <source>
        <dbReference type="EMBL" id="ESA12906.1"/>
    </source>
</evidence>
<dbReference type="HOGENOM" id="CLU_2159732_0_0_1"/>
<name>U9UBA9_RHIID</name>
<dbReference type="AlphaFoldDB" id="U9UBA9"/>
<sequence>MQNSFHNPKSNVDLPNHRLYLIKSFDNLVWLVHALRPSSYVPWGFALEFIARGMVNSYLRGDFFCIKFYRIYQFLTLKMKIAHKKNRRSITVDEFFDLVFNNKYLINDIFV</sequence>
<proteinExistence type="predicted"/>
<dbReference type="EMBL" id="KI284429">
    <property type="protein sequence ID" value="ESA12906.1"/>
    <property type="molecule type" value="Genomic_DNA"/>
</dbReference>
<protein>
    <submittedName>
        <fullName evidence="1">Uncharacterized protein</fullName>
    </submittedName>
</protein>
<organism evidence="1">
    <name type="scientific">Rhizophagus irregularis (strain DAOM 181602 / DAOM 197198 / MUCL 43194)</name>
    <name type="common">Arbuscular mycorrhizal fungus</name>
    <name type="synonym">Glomus intraradices</name>
    <dbReference type="NCBI Taxonomy" id="747089"/>
    <lineage>
        <taxon>Eukaryota</taxon>
        <taxon>Fungi</taxon>
        <taxon>Fungi incertae sedis</taxon>
        <taxon>Mucoromycota</taxon>
        <taxon>Glomeromycotina</taxon>
        <taxon>Glomeromycetes</taxon>
        <taxon>Glomerales</taxon>
        <taxon>Glomeraceae</taxon>
        <taxon>Rhizophagus</taxon>
    </lineage>
</organism>
<gene>
    <name evidence="1" type="ORF">GLOINDRAFT_96131</name>
</gene>